<reference evidence="2" key="1">
    <citation type="submission" date="2014-12" db="EMBL/GenBank/DDBJ databases">
        <title>Insight into the proteome of Arion vulgaris.</title>
        <authorList>
            <person name="Aradska J."/>
            <person name="Bulat T."/>
            <person name="Smidak R."/>
            <person name="Sarate P."/>
            <person name="Gangsoo J."/>
            <person name="Sialana F."/>
            <person name="Bilban M."/>
            <person name="Lubec G."/>
        </authorList>
    </citation>
    <scope>NUCLEOTIDE SEQUENCE</scope>
    <source>
        <tissue evidence="2">Skin</tissue>
    </source>
</reference>
<gene>
    <name evidence="2" type="primary">ORF82802</name>
    <name evidence="1" type="synonym">ORF82798</name>
</gene>
<sequence length="56" mass="6378">MCGAPQQFPEHFLQDCPNLKCENKNLATETTLQNYGRADDDLKRITLFMTYTGVVP</sequence>
<evidence type="ECO:0000313" key="2">
    <source>
        <dbReference type="EMBL" id="CEK72526.1"/>
    </source>
</evidence>
<organism evidence="2">
    <name type="scientific">Arion vulgaris</name>
    <dbReference type="NCBI Taxonomy" id="1028688"/>
    <lineage>
        <taxon>Eukaryota</taxon>
        <taxon>Metazoa</taxon>
        <taxon>Spiralia</taxon>
        <taxon>Lophotrochozoa</taxon>
        <taxon>Mollusca</taxon>
        <taxon>Gastropoda</taxon>
        <taxon>Heterobranchia</taxon>
        <taxon>Euthyneura</taxon>
        <taxon>Panpulmonata</taxon>
        <taxon>Eupulmonata</taxon>
        <taxon>Stylommatophora</taxon>
        <taxon>Helicina</taxon>
        <taxon>Arionoidea</taxon>
        <taxon>Arionidae</taxon>
        <taxon>Arion</taxon>
    </lineage>
</organism>
<protein>
    <submittedName>
        <fullName evidence="2">Uncharacterized protein</fullName>
    </submittedName>
</protein>
<evidence type="ECO:0000313" key="1">
    <source>
        <dbReference type="EMBL" id="CEK72525.1"/>
    </source>
</evidence>
<proteinExistence type="predicted"/>
<name>A0A0B6ZXF5_9EUPU</name>
<dbReference type="AlphaFoldDB" id="A0A0B6ZXF5"/>
<accession>A0A0B6ZXF5</accession>
<dbReference type="EMBL" id="HACG01025661">
    <property type="protein sequence ID" value="CEK72526.1"/>
    <property type="molecule type" value="Transcribed_RNA"/>
</dbReference>
<dbReference type="EMBL" id="HACG01025660">
    <property type="protein sequence ID" value="CEK72525.1"/>
    <property type="molecule type" value="Transcribed_RNA"/>
</dbReference>